<dbReference type="Pfam" id="PF00237">
    <property type="entry name" value="Ribosomal_L22"/>
    <property type="match status" value="1"/>
</dbReference>
<proteinExistence type="inferred from homology"/>
<dbReference type="InterPro" id="IPR005727">
    <property type="entry name" value="Ribosomal_uL22_bac/chlpt-type"/>
</dbReference>
<dbReference type="InterPro" id="IPR036394">
    <property type="entry name" value="Ribosomal_uL22_sf"/>
</dbReference>
<evidence type="ECO:0000256" key="4">
    <source>
        <dbReference type="ARBA" id="ARBA00022980"/>
    </source>
</evidence>
<sequence>MEAKARSMYVRMAPHKARRVLELVKGHTVKDALNILHFTRKNAAEPLYKTIHSAFSNLSNIDDNERFDMEDVIVKNVYVDGGPIVKRFRPMSMGRAGQIRKRTSHITVVVEHKS</sequence>
<dbReference type="InterPro" id="IPR001063">
    <property type="entry name" value="Ribosomal_uL22"/>
</dbReference>
<dbReference type="PANTHER" id="PTHR13501">
    <property type="entry name" value="CHLOROPLAST 50S RIBOSOMAL PROTEIN L22-RELATED"/>
    <property type="match status" value="1"/>
</dbReference>
<keyword evidence="5 7" id="KW-0687">Ribonucleoprotein</keyword>
<dbReference type="NCBIfam" id="TIGR01044">
    <property type="entry name" value="rplV_bact"/>
    <property type="match status" value="1"/>
</dbReference>
<gene>
    <name evidence="7" type="primary">rplV</name>
    <name evidence="11" type="ORF">ENK44_16865</name>
</gene>
<organism evidence="11">
    <name type="scientific">Caldithrix abyssi</name>
    <dbReference type="NCBI Taxonomy" id="187145"/>
    <lineage>
        <taxon>Bacteria</taxon>
        <taxon>Pseudomonadati</taxon>
        <taxon>Calditrichota</taxon>
        <taxon>Calditrichia</taxon>
        <taxon>Calditrichales</taxon>
        <taxon>Calditrichaceae</taxon>
        <taxon>Caldithrix</taxon>
    </lineage>
</organism>
<reference evidence="11" key="1">
    <citation type="journal article" date="2020" name="mSystems">
        <title>Genome- and Community-Level Interaction Insights into Carbon Utilization and Element Cycling Functions of Hydrothermarchaeota in Hydrothermal Sediment.</title>
        <authorList>
            <person name="Zhou Z."/>
            <person name="Liu Y."/>
            <person name="Xu W."/>
            <person name="Pan J."/>
            <person name="Luo Z.H."/>
            <person name="Li M."/>
        </authorList>
    </citation>
    <scope>NUCLEOTIDE SEQUENCE [LARGE SCALE GENOMIC DNA]</scope>
    <source>
        <strain evidence="11">HyVt-577</strain>
    </source>
</reference>
<evidence type="ECO:0000256" key="8">
    <source>
        <dbReference type="RuleBase" id="RU004005"/>
    </source>
</evidence>
<keyword evidence="3 7" id="KW-0694">RNA-binding</keyword>
<dbReference type="CDD" id="cd00336">
    <property type="entry name" value="Ribosomal_L22"/>
    <property type="match status" value="1"/>
</dbReference>
<dbReference type="GO" id="GO:0003735">
    <property type="term" value="F:structural constituent of ribosome"/>
    <property type="evidence" value="ECO:0007669"/>
    <property type="project" value="InterPro"/>
</dbReference>
<keyword evidence="4 7" id="KW-0689">Ribosomal protein</keyword>
<comment type="function">
    <text evidence="7 10">This protein binds specifically to 23S rRNA; its binding is stimulated by other ribosomal proteins, e.g., L4, L17, and L20. It is important during the early stages of 50S assembly. It makes multiple contacts with different domains of the 23S rRNA in the assembled 50S subunit and ribosome.</text>
</comment>
<dbReference type="HAMAP" id="MF_01331_B">
    <property type="entry name" value="Ribosomal_uL22_B"/>
    <property type="match status" value="1"/>
</dbReference>
<evidence type="ECO:0000256" key="9">
    <source>
        <dbReference type="RuleBase" id="RU004006"/>
    </source>
</evidence>
<name>A0A7V4U3Q4_CALAY</name>
<dbReference type="GO" id="GO:0022625">
    <property type="term" value="C:cytosolic large ribosomal subunit"/>
    <property type="evidence" value="ECO:0007669"/>
    <property type="project" value="TreeGrafter"/>
</dbReference>
<comment type="caution">
    <text evidence="11">The sequence shown here is derived from an EMBL/GenBank/DDBJ whole genome shotgun (WGS) entry which is preliminary data.</text>
</comment>
<comment type="similarity">
    <text evidence="1 7 8">Belongs to the universal ribosomal protein uL22 family.</text>
</comment>
<dbReference type="AlphaFoldDB" id="A0A7V4U3Q4"/>
<dbReference type="GO" id="GO:0019843">
    <property type="term" value="F:rRNA binding"/>
    <property type="evidence" value="ECO:0007669"/>
    <property type="project" value="UniProtKB-UniRule"/>
</dbReference>
<comment type="function">
    <text evidence="7">The globular domain of the protein is located near the polypeptide exit tunnel on the outside of the subunit, while an extended beta-hairpin is found that lines the wall of the exit tunnel in the center of the 70S ribosome.</text>
</comment>
<evidence type="ECO:0000256" key="2">
    <source>
        <dbReference type="ARBA" id="ARBA00022730"/>
    </source>
</evidence>
<evidence type="ECO:0000256" key="5">
    <source>
        <dbReference type="ARBA" id="ARBA00023274"/>
    </source>
</evidence>
<dbReference type="PANTHER" id="PTHR13501:SF8">
    <property type="entry name" value="LARGE RIBOSOMAL SUBUNIT PROTEIN UL22M"/>
    <property type="match status" value="1"/>
</dbReference>
<evidence type="ECO:0000313" key="11">
    <source>
        <dbReference type="EMBL" id="HGY57383.1"/>
    </source>
</evidence>
<dbReference type="GO" id="GO:0006412">
    <property type="term" value="P:translation"/>
    <property type="evidence" value="ECO:0007669"/>
    <property type="project" value="UniProtKB-UniRule"/>
</dbReference>
<protein>
    <recommendedName>
        <fullName evidence="6 7">Large ribosomal subunit protein uL22</fullName>
    </recommendedName>
</protein>
<dbReference type="InterPro" id="IPR047867">
    <property type="entry name" value="Ribosomal_uL22_bac/org-type"/>
</dbReference>
<dbReference type="SUPFAM" id="SSF54843">
    <property type="entry name" value="Ribosomal protein L22"/>
    <property type="match status" value="1"/>
</dbReference>
<comment type="subunit">
    <text evidence="7 9">Part of the 50S ribosomal subunit.</text>
</comment>
<accession>A0A7V4U3Q4</accession>
<keyword evidence="2 7" id="KW-0699">rRNA-binding</keyword>
<evidence type="ECO:0000256" key="6">
    <source>
        <dbReference type="ARBA" id="ARBA00035207"/>
    </source>
</evidence>
<evidence type="ECO:0000256" key="10">
    <source>
        <dbReference type="RuleBase" id="RU004008"/>
    </source>
</evidence>
<evidence type="ECO:0000256" key="1">
    <source>
        <dbReference type="ARBA" id="ARBA00009451"/>
    </source>
</evidence>
<evidence type="ECO:0000256" key="7">
    <source>
        <dbReference type="HAMAP-Rule" id="MF_01331"/>
    </source>
</evidence>
<dbReference type="Proteomes" id="UP000885779">
    <property type="component" value="Unassembled WGS sequence"/>
</dbReference>
<evidence type="ECO:0000256" key="3">
    <source>
        <dbReference type="ARBA" id="ARBA00022884"/>
    </source>
</evidence>
<dbReference type="EMBL" id="DRQG01000155">
    <property type="protein sequence ID" value="HGY57383.1"/>
    <property type="molecule type" value="Genomic_DNA"/>
</dbReference>
<dbReference type="Gene3D" id="3.90.470.10">
    <property type="entry name" value="Ribosomal protein L22/L17"/>
    <property type="match status" value="1"/>
</dbReference>